<evidence type="ECO:0000256" key="1">
    <source>
        <dbReference type="ARBA" id="ARBA00004496"/>
    </source>
</evidence>
<dbReference type="Pfam" id="PF07653">
    <property type="entry name" value="SH3_2"/>
    <property type="match status" value="1"/>
</dbReference>
<dbReference type="FunFam" id="2.30.30.40:FF:000072">
    <property type="entry name" value="Unconventional Myosin IB"/>
    <property type="match status" value="2"/>
</dbReference>
<dbReference type="EMBL" id="VSWD01000007">
    <property type="protein sequence ID" value="KAK3098160.1"/>
    <property type="molecule type" value="Genomic_DNA"/>
</dbReference>
<dbReference type="Proteomes" id="UP001186944">
    <property type="component" value="Unassembled WGS sequence"/>
</dbReference>
<feature type="domain" description="SH3" evidence="8">
    <location>
        <begin position="765"/>
        <end position="827"/>
    </location>
</feature>
<dbReference type="CDD" id="cd00052">
    <property type="entry name" value="EH"/>
    <property type="match status" value="2"/>
</dbReference>
<dbReference type="Pfam" id="PF00168">
    <property type="entry name" value="C2"/>
    <property type="match status" value="1"/>
</dbReference>
<dbReference type="Gene3D" id="2.60.40.150">
    <property type="entry name" value="C2 domain"/>
    <property type="match status" value="1"/>
</dbReference>
<feature type="compositionally biased region" description="Low complexity" evidence="7">
    <location>
        <begin position="1040"/>
        <end position="1074"/>
    </location>
</feature>
<feature type="domain" description="SH3" evidence="8">
    <location>
        <begin position="982"/>
        <end position="1040"/>
    </location>
</feature>
<dbReference type="PROSITE" id="PS50010">
    <property type="entry name" value="DH_2"/>
    <property type="match status" value="1"/>
</dbReference>
<feature type="region of interest" description="Disordered" evidence="7">
    <location>
        <begin position="398"/>
        <end position="472"/>
    </location>
</feature>
<feature type="domain" description="SH3" evidence="8">
    <location>
        <begin position="885"/>
        <end position="943"/>
    </location>
</feature>
<evidence type="ECO:0000259" key="9">
    <source>
        <dbReference type="PROSITE" id="PS50003"/>
    </source>
</evidence>
<feature type="compositionally biased region" description="Polar residues" evidence="7">
    <location>
        <begin position="1147"/>
        <end position="1167"/>
    </location>
</feature>
<feature type="domain" description="DH" evidence="11">
    <location>
        <begin position="1270"/>
        <end position="1456"/>
    </location>
</feature>
<dbReference type="SMART" id="SM00027">
    <property type="entry name" value="EH"/>
    <property type="match status" value="2"/>
</dbReference>
<dbReference type="InterPro" id="IPR001849">
    <property type="entry name" value="PH_domain"/>
</dbReference>
<dbReference type="Pfam" id="PF14604">
    <property type="entry name" value="SH3_9"/>
    <property type="match status" value="2"/>
</dbReference>
<dbReference type="PROSITE" id="PS50222">
    <property type="entry name" value="EF_HAND_2"/>
    <property type="match status" value="2"/>
</dbReference>
<dbReference type="InterPro" id="IPR035892">
    <property type="entry name" value="C2_domain_sf"/>
</dbReference>
<dbReference type="Gene3D" id="2.30.30.40">
    <property type="entry name" value="SH3 Domains"/>
    <property type="match status" value="5"/>
</dbReference>
<evidence type="ECO:0000259" key="8">
    <source>
        <dbReference type="PROSITE" id="PS50002"/>
    </source>
</evidence>
<dbReference type="GO" id="GO:0005509">
    <property type="term" value="F:calcium ion binding"/>
    <property type="evidence" value="ECO:0007669"/>
    <property type="project" value="InterPro"/>
</dbReference>
<feature type="compositionally biased region" description="Basic and acidic residues" evidence="7">
    <location>
        <begin position="687"/>
        <end position="703"/>
    </location>
</feature>
<evidence type="ECO:0000313" key="15">
    <source>
        <dbReference type="Proteomes" id="UP001186944"/>
    </source>
</evidence>
<feature type="region of interest" description="Disordered" evidence="7">
    <location>
        <begin position="687"/>
        <end position="706"/>
    </location>
</feature>
<feature type="region of interest" description="Disordered" evidence="7">
    <location>
        <begin position="318"/>
        <end position="382"/>
    </location>
</feature>
<feature type="domain" description="SH3" evidence="8">
    <location>
        <begin position="1082"/>
        <end position="1146"/>
    </location>
</feature>
<protein>
    <recommendedName>
        <fullName evidence="16">Intersectin-1</fullName>
    </recommendedName>
</protein>
<gene>
    <name evidence="14" type="ORF">FSP39_016770</name>
</gene>
<dbReference type="PRINTS" id="PR00452">
    <property type="entry name" value="SH3DOMAIN"/>
</dbReference>
<reference evidence="14" key="1">
    <citation type="submission" date="2019-08" db="EMBL/GenBank/DDBJ databases">
        <title>The improved chromosome-level genome for the pearl oyster Pinctada fucata martensii using PacBio sequencing and Hi-C.</title>
        <authorList>
            <person name="Zheng Z."/>
        </authorList>
    </citation>
    <scope>NUCLEOTIDE SEQUENCE</scope>
    <source>
        <strain evidence="14">ZZ-2019</strain>
        <tissue evidence="14">Adductor muscle</tissue>
    </source>
</reference>
<dbReference type="SUPFAM" id="SSF47473">
    <property type="entry name" value="EF-hand"/>
    <property type="match status" value="2"/>
</dbReference>
<dbReference type="InterPro" id="IPR000261">
    <property type="entry name" value="EH_dom"/>
</dbReference>
<keyword evidence="4" id="KW-0254">Endocytosis</keyword>
<sequence length="1773" mass="197428">MQAPQATAGLLACMIQIRGDWRITGEERSKHDAQFFQLKPVNGFVTGEQAKGFFMQSGLPTPVLGQIWTLADMNNDGKMDRKEFSIAMHLIKKKLQGFELPKQLPASLKADPSPMVGSFGTMPAGSAMMPMGGVPPMAGMAPMAGPQPMGMGMPMMSGMAPTAMASSSLAMPIMSNGLAPAMSQTRFMGPGAPGMGMPGSIADKPRTGSFTAQAPLPATSGGSFAMPHPSKLKYTQMFNVNDRNKKGSLTGVEARALLVHTGLPQNILAQIWTLSDIDKDGKLTCDEFCIAMHLSDLAKMGQPLPTVLPPELIPGKARSGSFGNVSQPPQPVAPSQKADSFGDLLGNMGMPPPQPPIPATNGETPQEEEKPAFTFEDKRKENFDKGQAELERRRQALADQMKRENEARLEKERQEQEKRERYRQEQERRRLQEMEKQLEKQRQIEREKEEQRQKMMEQREAARKELDRQRQMEWERQRKDQLLAEKAREYEQLAAVKLRASNLKCEIESLEGKKAEIGQKIEQVRKGVTDFTSSIESMRGTRDAKINDIDKLQKDSQELGDRLIQVQAERESLNYRVQTTAQSNPLSEPHRTVLHGVELKKTSIQKLKKELESIERETENKLVEIDDSNVELASLKSRLTDLQQEMTSYQQKQADKTRQHQEELQSKAKQEKEKQEKLRKELEAQRLREEEERKKKEQAKPVQEDSWIAFANDKPATTASDDIWSAAFSSVSSDPNQTSDTGIWGNAFSSQTTAPSASVSSMSSKQGSKFKAIYPFEARNPDELTLDPGDMVWVPDDQTGAEPGWMGGEVDGRKGWFPKDYVEKLPDSQQHEQSSQNFAIENAFSSGAMTSGSGSGTGQLGTTEESLFTGSMAVSPTPGQGQTAPEGLQAQALYPWKAKKDNHLSFNKGDLIMVKEQQEMWWSGELNGQTGWFPKSYVKLVSGPAATPSLQDSRSGTPQSTSAAPMAGGSARATPIVQEPTPEAENYVAMFNYSSSEPGDLTFNQGELIVVTKKDGDWWTGSLNGKTGIFPANYVKLTDQPSSKPQTPQPAPATQQPPAAQSLAPQQPQQQQQKVGSSSTLKKPEIASVIAAYTATGPEQLSLQPGQILQVRKKSPSGWWEGELQARGQKKKIGWFPANYVKLLGSSARSTPDTSSQSGSPANTLNRTATPTIPPPQPQATAVTESKYIDQVIALYPYTAQHEDELTFHKDSVINILKKDDDSWWQGELNGIVGLFPSNYVGPLTQSPPQENTWSTDPAVLAQTSSTESKRQNYIHELINTEETYMSDMSIVLDAFYKPMSDAKVMTEEELSSVFVNWKELIVCNTKLLKSLRVRKKMCGKGQVINVLGDILCENFPHMGAYIRFCSCQLNAAALIQRKTENSQEFRELQKKCVQDPRTKGMPMSSFLLKPMQRITKYPLMLQKILQYTPEGHPDRQNLQDALAEAEKLCNQVNEGVRERENCDKLEWIQQAVQCEGLPEKIIFNSLTNCLGPRKIIYSGTLYKVKSNKELVGFLFNDFLLLTSPLTNSTSLFIMDPKSKAKYRMYKQPIFLNEVAVKKVEDDSDPFMFHIAHIDRVYNLKCPNQTERDAWVRHIEASAKIYNDTEKKKREKAYNSVTKPKGVGRLLVIILEGINLAPSADVKKIPGVGRLLVVIVEGRDLQPSDANGKSDPYCEVSMGAQEHKTPVINSTLNPKWNKSMQFTIKDVEQDVLCITVYDRDLFSPNDFLGRTEVRVSELLGSEKRGPVTKSLLLHEVSQGEVVVKLDLQLYEDV</sequence>
<dbReference type="PROSITE" id="PS00018">
    <property type="entry name" value="EF_HAND_1"/>
    <property type="match status" value="2"/>
</dbReference>
<dbReference type="CDD" id="cd08375">
    <property type="entry name" value="C2_Intersectin"/>
    <property type="match status" value="1"/>
</dbReference>
<evidence type="ECO:0000259" key="13">
    <source>
        <dbReference type="PROSITE" id="PS50222"/>
    </source>
</evidence>
<dbReference type="Gene3D" id="1.10.238.10">
    <property type="entry name" value="EF-hand"/>
    <property type="match status" value="2"/>
</dbReference>
<feature type="region of interest" description="Disordered" evidence="7">
    <location>
        <begin position="644"/>
        <end position="678"/>
    </location>
</feature>
<evidence type="ECO:0000256" key="4">
    <source>
        <dbReference type="ARBA" id="ARBA00022583"/>
    </source>
</evidence>
<dbReference type="CDD" id="cd11839">
    <property type="entry name" value="SH3_Intersectin_4"/>
    <property type="match status" value="1"/>
</dbReference>
<keyword evidence="2 6" id="KW-0728">SH3 domain</keyword>
<dbReference type="InterPro" id="IPR035899">
    <property type="entry name" value="DBL_dom_sf"/>
</dbReference>
<feature type="domain" description="EH" evidence="12">
    <location>
        <begin position="230"/>
        <end position="319"/>
    </location>
</feature>
<evidence type="ECO:0000256" key="7">
    <source>
        <dbReference type="SAM" id="MobiDB-lite"/>
    </source>
</evidence>
<dbReference type="SUPFAM" id="SSF48065">
    <property type="entry name" value="DBL homology domain (DH-domain)"/>
    <property type="match status" value="1"/>
</dbReference>
<feature type="domain" description="EH" evidence="12">
    <location>
        <begin position="27"/>
        <end position="108"/>
    </location>
</feature>
<dbReference type="Pfam" id="PF16652">
    <property type="entry name" value="PH_13"/>
    <property type="match status" value="1"/>
</dbReference>
<dbReference type="InterPro" id="IPR036028">
    <property type="entry name" value="SH3-like_dom_sf"/>
</dbReference>
<dbReference type="GO" id="GO:0005737">
    <property type="term" value="C:cytoplasm"/>
    <property type="evidence" value="ECO:0007669"/>
    <property type="project" value="UniProtKB-SubCell"/>
</dbReference>
<dbReference type="GO" id="GO:0035025">
    <property type="term" value="P:positive regulation of Rho protein signal transduction"/>
    <property type="evidence" value="ECO:0007669"/>
    <property type="project" value="TreeGrafter"/>
</dbReference>
<dbReference type="SMART" id="SM00239">
    <property type="entry name" value="C2"/>
    <property type="match status" value="1"/>
</dbReference>
<dbReference type="SUPFAM" id="SSF50729">
    <property type="entry name" value="PH domain-like"/>
    <property type="match status" value="1"/>
</dbReference>
<dbReference type="Gene3D" id="2.30.29.30">
    <property type="entry name" value="Pleckstrin-homology domain (PH domain)/Phosphotyrosine-binding domain (PTB)"/>
    <property type="match status" value="1"/>
</dbReference>
<comment type="caution">
    <text evidence="14">The sequence shown here is derived from an EMBL/GenBank/DDBJ whole genome shotgun (WGS) entry which is preliminary data.</text>
</comment>
<dbReference type="PANTHER" id="PTHR46006:SF6">
    <property type="entry name" value="INTERSECTIN-2 ISOFORM X1"/>
    <property type="match status" value="1"/>
</dbReference>
<dbReference type="CDD" id="cd11837">
    <property type="entry name" value="SH3_Intersectin_2"/>
    <property type="match status" value="1"/>
</dbReference>
<evidence type="ECO:0000256" key="5">
    <source>
        <dbReference type="ARBA" id="ARBA00022837"/>
    </source>
</evidence>
<dbReference type="InterPro" id="IPR051480">
    <property type="entry name" value="Endocytic_GEF_Adapter"/>
</dbReference>
<dbReference type="PROSITE" id="PS50002">
    <property type="entry name" value="SH3"/>
    <property type="match status" value="5"/>
</dbReference>
<comment type="subcellular location">
    <subcellularLocation>
        <location evidence="1">Cytoplasm</location>
    </subcellularLocation>
</comment>
<evidence type="ECO:0000256" key="3">
    <source>
        <dbReference type="ARBA" id="ARBA00022490"/>
    </source>
</evidence>
<dbReference type="SUPFAM" id="SSF49562">
    <property type="entry name" value="C2 domain (Calcium/lipid-binding domain, CaLB)"/>
    <property type="match status" value="1"/>
</dbReference>
<dbReference type="InterPro" id="IPR000008">
    <property type="entry name" value="C2_dom"/>
</dbReference>
<feature type="domain" description="EF-hand" evidence="13">
    <location>
        <begin position="59"/>
        <end position="94"/>
    </location>
</feature>
<evidence type="ECO:0000313" key="14">
    <source>
        <dbReference type="EMBL" id="KAK3098160.1"/>
    </source>
</evidence>
<dbReference type="FunFam" id="1.10.238.10:FF:000055">
    <property type="entry name" value="Intersectin-1 isoform 1"/>
    <property type="match status" value="1"/>
</dbReference>
<proteinExistence type="predicted"/>
<dbReference type="Pfam" id="PF12763">
    <property type="entry name" value="EH"/>
    <property type="match status" value="2"/>
</dbReference>
<dbReference type="SMART" id="SM00233">
    <property type="entry name" value="PH"/>
    <property type="match status" value="1"/>
</dbReference>
<dbReference type="CDD" id="cd11838">
    <property type="entry name" value="SH3_Intersectin_3"/>
    <property type="match status" value="1"/>
</dbReference>
<dbReference type="PROSITE" id="PS50004">
    <property type="entry name" value="C2"/>
    <property type="match status" value="1"/>
</dbReference>
<dbReference type="PROSITE" id="PS50003">
    <property type="entry name" value="PH_DOMAIN"/>
    <property type="match status" value="1"/>
</dbReference>
<dbReference type="GO" id="GO:0006897">
    <property type="term" value="P:endocytosis"/>
    <property type="evidence" value="ECO:0007669"/>
    <property type="project" value="UniProtKB-KW"/>
</dbReference>
<organism evidence="14 15">
    <name type="scientific">Pinctada imbricata</name>
    <name type="common">Atlantic pearl-oyster</name>
    <name type="synonym">Pinctada martensii</name>
    <dbReference type="NCBI Taxonomy" id="66713"/>
    <lineage>
        <taxon>Eukaryota</taxon>
        <taxon>Metazoa</taxon>
        <taxon>Spiralia</taxon>
        <taxon>Lophotrochozoa</taxon>
        <taxon>Mollusca</taxon>
        <taxon>Bivalvia</taxon>
        <taxon>Autobranchia</taxon>
        <taxon>Pteriomorphia</taxon>
        <taxon>Pterioida</taxon>
        <taxon>Pterioidea</taxon>
        <taxon>Pteriidae</taxon>
        <taxon>Pinctada</taxon>
    </lineage>
</organism>
<evidence type="ECO:0000256" key="2">
    <source>
        <dbReference type="ARBA" id="ARBA00022443"/>
    </source>
</evidence>
<accession>A0AA89C7L6</accession>
<feature type="compositionally biased region" description="Basic and acidic residues" evidence="7">
    <location>
        <begin position="653"/>
        <end position="678"/>
    </location>
</feature>
<dbReference type="Gene3D" id="1.20.900.10">
    <property type="entry name" value="Dbl homology (DH) domain"/>
    <property type="match status" value="1"/>
</dbReference>
<dbReference type="CDD" id="cd00160">
    <property type="entry name" value="RhoGEF"/>
    <property type="match status" value="1"/>
</dbReference>
<feature type="compositionally biased region" description="Polar residues" evidence="7">
    <location>
        <begin position="743"/>
        <end position="755"/>
    </location>
</feature>
<dbReference type="GO" id="GO:0005085">
    <property type="term" value="F:guanyl-nucleotide exchange factor activity"/>
    <property type="evidence" value="ECO:0007669"/>
    <property type="project" value="InterPro"/>
</dbReference>
<evidence type="ECO:0008006" key="16">
    <source>
        <dbReference type="Google" id="ProtNLM"/>
    </source>
</evidence>
<dbReference type="CDD" id="cd11840">
    <property type="entry name" value="SH3_Intersectin_5"/>
    <property type="match status" value="1"/>
</dbReference>
<feature type="region of interest" description="Disordered" evidence="7">
    <location>
        <begin position="946"/>
        <end position="970"/>
    </location>
</feature>
<dbReference type="InterPro" id="IPR011993">
    <property type="entry name" value="PH-like_dom_sf"/>
</dbReference>
<name>A0AA89C7L6_PINIB</name>
<feature type="compositionally biased region" description="Basic and acidic residues" evidence="7">
    <location>
        <begin position="367"/>
        <end position="382"/>
    </location>
</feature>
<dbReference type="FunFam" id="2.60.40.150:FF:000029">
    <property type="entry name" value="Intersectin 1"/>
    <property type="match status" value="1"/>
</dbReference>
<evidence type="ECO:0000259" key="11">
    <source>
        <dbReference type="PROSITE" id="PS50010"/>
    </source>
</evidence>
<evidence type="ECO:0000259" key="12">
    <source>
        <dbReference type="PROSITE" id="PS50031"/>
    </source>
</evidence>
<feature type="domain" description="EF-hand" evidence="13">
    <location>
        <begin position="263"/>
        <end position="298"/>
    </location>
</feature>
<dbReference type="InterPro" id="IPR018247">
    <property type="entry name" value="EF_Hand_1_Ca_BS"/>
</dbReference>
<keyword evidence="15" id="KW-1185">Reference proteome</keyword>
<dbReference type="PANTHER" id="PTHR46006">
    <property type="entry name" value="RHO GUANINE NUCLEOTIDE EXCHANGE FACTOR AT 64C, ISOFORM A"/>
    <property type="match status" value="1"/>
</dbReference>
<feature type="region of interest" description="Disordered" evidence="7">
    <location>
        <begin position="1147"/>
        <end position="1181"/>
    </location>
</feature>
<feature type="region of interest" description="Disordered" evidence="7">
    <location>
        <begin position="743"/>
        <end position="764"/>
    </location>
</feature>
<feature type="domain" description="SH3" evidence="8">
    <location>
        <begin position="1187"/>
        <end position="1246"/>
    </location>
</feature>
<dbReference type="SMART" id="SM00325">
    <property type="entry name" value="RhoGEF"/>
    <property type="match status" value="1"/>
</dbReference>
<dbReference type="SMART" id="SM00054">
    <property type="entry name" value="EFh"/>
    <property type="match status" value="3"/>
</dbReference>
<dbReference type="SUPFAM" id="SSF50044">
    <property type="entry name" value="SH3-domain"/>
    <property type="match status" value="5"/>
</dbReference>
<dbReference type="InterPro" id="IPR001452">
    <property type="entry name" value="SH3_domain"/>
</dbReference>
<dbReference type="InterPro" id="IPR011992">
    <property type="entry name" value="EF-hand-dom_pair"/>
</dbReference>
<keyword evidence="5" id="KW-0106">Calcium</keyword>
<evidence type="ECO:0000259" key="10">
    <source>
        <dbReference type="PROSITE" id="PS50004"/>
    </source>
</evidence>
<feature type="domain" description="PH" evidence="9">
    <location>
        <begin position="1495"/>
        <end position="1600"/>
    </location>
</feature>
<dbReference type="InterPro" id="IPR002048">
    <property type="entry name" value="EF_hand_dom"/>
</dbReference>
<evidence type="ECO:0000256" key="6">
    <source>
        <dbReference type="PROSITE-ProRule" id="PRU00192"/>
    </source>
</evidence>
<feature type="domain" description="C2" evidence="10">
    <location>
        <begin position="1630"/>
        <end position="1751"/>
    </location>
</feature>
<dbReference type="Pfam" id="PF00018">
    <property type="entry name" value="SH3_1"/>
    <property type="match status" value="2"/>
</dbReference>
<keyword evidence="3" id="KW-0963">Cytoplasm</keyword>
<dbReference type="PROSITE" id="PS50031">
    <property type="entry name" value="EH"/>
    <property type="match status" value="2"/>
</dbReference>
<dbReference type="InterPro" id="IPR000219">
    <property type="entry name" value="DH_dom"/>
</dbReference>
<feature type="compositionally biased region" description="Polar residues" evidence="7">
    <location>
        <begin position="948"/>
        <end position="963"/>
    </location>
</feature>
<dbReference type="Pfam" id="PF00621">
    <property type="entry name" value="RhoGEF"/>
    <property type="match status" value="1"/>
</dbReference>
<feature type="region of interest" description="Disordered" evidence="7">
    <location>
        <begin position="1037"/>
        <end position="1081"/>
    </location>
</feature>
<dbReference type="SMART" id="SM00326">
    <property type="entry name" value="SH3"/>
    <property type="match status" value="5"/>
</dbReference>